<dbReference type="Proteomes" id="UP001605036">
    <property type="component" value="Unassembled WGS sequence"/>
</dbReference>
<dbReference type="EMBL" id="JBHFFA010000006">
    <property type="protein sequence ID" value="KAL2621082.1"/>
    <property type="molecule type" value="Genomic_DNA"/>
</dbReference>
<comment type="caution">
    <text evidence="1">The sequence shown here is derived from an EMBL/GenBank/DDBJ whole genome shotgun (WGS) entry which is preliminary data.</text>
</comment>
<proteinExistence type="predicted"/>
<protein>
    <submittedName>
        <fullName evidence="1">Uncharacterized protein</fullName>
    </submittedName>
</protein>
<evidence type="ECO:0000313" key="1">
    <source>
        <dbReference type="EMBL" id="KAL2621082.1"/>
    </source>
</evidence>
<keyword evidence="2" id="KW-1185">Reference proteome</keyword>
<evidence type="ECO:0000313" key="2">
    <source>
        <dbReference type="Proteomes" id="UP001605036"/>
    </source>
</evidence>
<sequence length="89" mass="9546">MVASVKNGRATISGASPVAVCDFMAVAVSKLQLYSSSIDPFFLNVTSAAPDSFSLDGLGRMEEKPTETRSDVPIVRLLRTDGRRSRAIL</sequence>
<organism evidence="1 2">
    <name type="scientific">Riccia fluitans</name>
    <dbReference type="NCBI Taxonomy" id="41844"/>
    <lineage>
        <taxon>Eukaryota</taxon>
        <taxon>Viridiplantae</taxon>
        <taxon>Streptophyta</taxon>
        <taxon>Embryophyta</taxon>
        <taxon>Marchantiophyta</taxon>
        <taxon>Marchantiopsida</taxon>
        <taxon>Marchantiidae</taxon>
        <taxon>Marchantiales</taxon>
        <taxon>Ricciaceae</taxon>
        <taxon>Riccia</taxon>
    </lineage>
</organism>
<reference evidence="1 2" key="1">
    <citation type="submission" date="2024-09" db="EMBL/GenBank/DDBJ databases">
        <title>Chromosome-scale assembly of Riccia fluitans.</title>
        <authorList>
            <person name="Paukszto L."/>
            <person name="Sawicki J."/>
            <person name="Karawczyk K."/>
            <person name="Piernik-Szablinska J."/>
            <person name="Szczecinska M."/>
            <person name="Mazdziarz M."/>
        </authorList>
    </citation>
    <scope>NUCLEOTIDE SEQUENCE [LARGE SCALE GENOMIC DNA]</scope>
    <source>
        <strain evidence="1">Rf_01</strain>
        <tissue evidence="1">Aerial parts of the thallus</tissue>
    </source>
</reference>
<accession>A0ABD1Y5U6</accession>
<gene>
    <name evidence="1" type="ORF">R1flu_001287</name>
</gene>
<name>A0ABD1Y5U6_9MARC</name>
<dbReference type="AlphaFoldDB" id="A0ABD1Y5U6"/>